<dbReference type="AlphaFoldDB" id="A0A7Y2P157"/>
<evidence type="ECO:0000313" key="3">
    <source>
        <dbReference type="EMBL" id="NNG24221.1"/>
    </source>
</evidence>
<sequence>MRYEDKALVFACDDDGLYGVATVPEQPARRGVLVIVGGPQYRAGSHRQFTLLARALAAQGIAAMRFDYRGMGDSSGDMRSFEDVAPDVRSAIDAFFAGVPELEEVVLWGLCDGASAAALYAGSDARVSGMVLLNPWVRTDEGLARSTLKHYYRERIRSPALWKKIASGRFDVRAAVRSLADILARASRPRPGSGQDQDCSGSGRALPERMHGALSRFGGKVLVVLSSADLTAREFADTAATPGWQALMESSRFTRHELAPADHTFSRREWRDQVAAWTADWLRSW</sequence>
<protein>
    <submittedName>
        <fullName evidence="3">Hydrolase 1, exosortase A system-associated</fullName>
    </submittedName>
</protein>
<proteinExistence type="predicted"/>
<dbReference type="InterPro" id="IPR029058">
    <property type="entry name" value="AB_hydrolase_fold"/>
</dbReference>
<dbReference type="EMBL" id="JABAIV010000004">
    <property type="protein sequence ID" value="NNG24221.1"/>
    <property type="molecule type" value="Genomic_DNA"/>
</dbReference>
<dbReference type="InterPro" id="IPR022742">
    <property type="entry name" value="Hydrolase_4"/>
</dbReference>
<dbReference type="Pfam" id="PF12146">
    <property type="entry name" value="Hydrolase_4"/>
    <property type="match status" value="1"/>
</dbReference>
<feature type="domain" description="Serine aminopeptidase S33" evidence="2">
    <location>
        <begin position="30"/>
        <end position="150"/>
    </location>
</feature>
<comment type="caution">
    <text evidence="3">The sequence shown here is derived from an EMBL/GenBank/DDBJ whole genome shotgun (WGS) entry which is preliminary data.</text>
</comment>
<dbReference type="PANTHER" id="PTHR43265">
    <property type="entry name" value="ESTERASE ESTD"/>
    <property type="match status" value="1"/>
</dbReference>
<reference evidence="3 4" key="1">
    <citation type="submission" date="2020-04" db="EMBL/GenBank/DDBJ databases">
        <title>Massilia sp. nov., a cold adapted bacteria isolated from Arctic soil.</title>
        <authorList>
            <person name="Son J."/>
            <person name="Ka J.-O."/>
        </authorList>
    </citation>
    <scope>NUCLEOTIDE SEQUENCE [LARGE SCALE GENOMIC DNA]</scope>
    <source>
        <strain evidence="3 4">ML15P13</strain>
    </source>
</reference>
<dbReference type="InterPro" id="IPR017531">
    <property type="entry name" value="Hydrolase-1_PEP"/>
</dbReference>
<gene>
    <name evidence="3" type="ORF">HGB41_14590</name>
</gene>
<dbReference type="RefSeq" id="WP_171085593.1">
    <property type="nucleotide sequence ID" value="NZ_JABAIV010000004.1"/>
</dbReference>
<evidence type="ECO:0000259" key="2">
    <source>
        <dbReference type="Pfam" id="PF12146"/>
    </source>
</evidence>
<name>A0A7Y2P157_9BURK</name>
<evidence type="ECO:0000256" key="1">
    <source>
        <dbReference type="SAM" id="MobiDB-lite"/>
    </source>
</evidence>
<dbReference type="InterPro" id="IPR053145">
    <property type="entry name" value="AB_hydrolase_Est10"/>
</dbReference>
<evidence type="ECO:0000313" key="4">
    <source>
        <dbReference type="Proteomes" id="UP000533905"/>
    </source>
</evidence>
<dbReference type="PANTHER" id="PTHR43265:SF1">
    <property type="entry name" value="ESTERASE ESTD"/>
    <property type="match status" value="1"/>
</dbReference>
<dbReference type="NCBIfam" id="TIGR03100">
    <property type="entry name" value="hydr1_PEP"/>
    <property type="match status" value="1"/>
</dbReference>
<dbReference type="GO" id="GO:0052689">
    <property type="term" value="F:carboxylic ester hydrolase activity"/>
    <property type="evidence" value="ECO:0007669"/>
    <property type="project" value="TreeGrafter"/>
</dbReference>
<dbReference type="Proteomes" id="UP000533905">
    <property type="component" value="Unassembled WGS sequence"/>
</dbReference>
<organism evidence="3 4">
    <name type="scientific">Telluria aromaticivorans</name>
    <dbReference type="NCBI Taxonomy" id="2725995"/>
    <lineage>
        <taxon>Bacteria</taxon>
        <taxon>Pseudomonadati</taxon>
        <taxon>Pseudomonadota</taxon>
        <taxon>Betaproteobacteria</taxon>
        <taxon>Burkholderiales</taxon>
        <taxon>Oxalobacteraceae</taxon>
        <taxon>Telluria group</taxon>
        <taxon>Telluria</taxon>
    </lineage>
</organism>
<accession>A0A7Y2P157</accession>
<feature type="compositionally biased region" description="Low complexity" evidence="1">
    <location>
        <begin position="192"/>
        <end position="203"/>
    </location>
</feature>
<keyword evidence="4" id="KW-1185">Reference proteome</keyword>
<keyword evidence="3" id="KW-0378">Hydrolase</keyword>
<dbReference type="SUPFAM" id="SSF53474">
    <property type="entry name" value="alpha/beta-Hydrolases"/>
    <property type="match status" value="1"/>
</dbReference>
<dbReference type="Gene3D" id="3.40.50.1820">
    <property type="entry name" value="alpha/beta hydrolase"/>
    <property type="match status" value="1"/>
</dbReference>
<feature type="region of interest" description="Disordered" evidence="1">
    <location>
        <begin position="187"/>
        <end position="206"/>
    </location>
</feature>